<keyword evidence="2" id="KW-1185">Reference proteome</keyword>
<dbReference type="EMBL" id="MDYQ01000378">
    <property type="protein sequence ID" value="PRP75516.1"/>
    <property type="molecule type" value="Genomic_DNA"/>
</dbReference>
<evidence type="ECO:0000313" key="1">
    <source>
        <dbReference type="EMBL" id="PRP75516.1"/>
    </source>
</evidence>
<sequence length="82" mass="9579">VKTFPVWVAIRKQYFLRTGNKRANSNISIAIFNTRNIWQMSADKCCRDSLTKDPLRGIIPLVKKSETRSMYDKQGEEQSSRR</sequence>
<accession>A0A2P6MV43</accession>
<protein>
    <submittedName>
        <fullName evidence="1">Uncharacterized protein</fullName>
    </submittedName>
</protein>
<evidence type="ECO:0000313" key="2">
    <source>
        <dbReference type="Proteomes" id="UP000241769"/>
    </source>
</evidence>
<reference evidence="1 2" key="1">
    <citation type="journal article" date="2018" name="Genome Biol. Evol.">
        <title>Multiple Roots of Fruiting Body Formation in Amoebozoa.</title>
        <authorList>
            <person name="Hillmann F."/>
            <person name="Forbes G."/>
            <person name="Novohradska S."/>
            <person name="Ferling I."/>
            <person name="Riege K."/>
            <person name="Groth M."/>
            <person name="Westermann M."/>
            <person name="Marz M."/>
            <person name="Spaller T."/>
            <person name="Winckler T."/>
            <person name="Schaap P."/>
            <person name="Glockner G."/>
        </authorList>
    </citation>
    <scope>NUCLEOTIDE SEQUENCE [LARGE SCALE GENOMIC DNA]</scope>
    <source>
        <strain evidence="1 2">Jena</strain>
    </source>
</reference>
<gene>
    <name evidence="1" type="ORF">PROFUN_09002</name>
</gene>
<name>A0A2P6MV43_9EUKA</name>
<comment type="caution">
    <text evidence="1">The sequence shown here is derived from an EMBL/GenBank/DDBJ whole genome shotgun (WGS) entry which is preliminary data.</text>
</comment>
<dbReference type="InParanoid" id="A0A2P6MV43"/>
<organism evidence="1 2">
    <name type="scientific">Planoprotostelium fungivorum</name>
    <dbReference type="NCBI Taxonomy" id="1890364"/>
    <lineage>
        <taxon>Eukaryota</taxon>
        <taxon>Amoebozoa</taxon>
        <taxon>Evosea</taxon>
        <taxon>Variosea</taxon>
        <taxon>Cavosteliida</taxon>
        <taxon>Cavosteliaceae</taxon>
        <taxon>Planoprotostelium</taxon>
    </lineage>
</organism>
<dbReference type="Proteomes" id="UP000241769">
    <property type="component" value="Unassembled WGS sequence"/>
</dbReference>
<proteinExistence type="predicted"/>
<feature type="non-terminal residue" evidence="1">
    <location>
        <position position="1"/>
    </location>
</feature>
<dbReference type="AlphaFoldDB" id="A0A2P6MV43"/>